<feature type="domain" description="MYND-type" evidence="7">
    <location>
        <begin position="19"/>
        <end position="54"/>
    </location>
</feature>
<evidence type="ECO:0000256" key="1">
    <source>
        <dbReference type="ARBA" id="ARBA00022723"/>
    </source>
</evidence>
<organism evidence="8 9">
    <name type="scientific">Drosophila suzukii</name>
    <name type="common">Spotted-wing drosophila fruit fly</name>
    <dbReference type="NCBI Taxonomy" id="28584"/>
    <lineage>
        <taxon>Eukaryota</taxon>
        <taxon>Metazoa</taxon>
        <taxon>Ecdysozoa</taxon>
        <taxon>Arthropoda</taxon>
        <taxon>Hexapoda</taxon>
        <taxon>Insecta</taxon>
        <taxon>Pterygota</taxon>
        <taxon>Neoptera</taxon>
        <taxon>Endopterygota</taxon>
        <taxon>Diptera</taxon>
        <taxon>Brachycera</taxon>
        <taxon>Muscomorpha</taxon>
        <taxon>Ephydroidea</taxon>
        <taxon>Drosophilidae</taxon>
        <taxon>Drosophila</taxon>
        <taxon>Sophophora</taxon>
    </lineage>
</organism>
<evidence type="ECO:0000256" key="2">
    <source>
        <dbReference type="ARBA" id="ARBA00022771"/>
    </source>
</evidence>
<evidence type="ECO:0000313" key="8">
    <source>
        <dbReference type="Proteomes" id="UP001652628"/>
    </source>
</evidence>
<dbReference type="SUPFAM" id="SSF63748">
    <property type="entry name" value="Tudor/PWWP/MBT"/>
    <property type="match status" value="2"/>
</dbReference>
<dbReference type="InterPro" id="IPR035437">
    <property type="entry name" value="SNase_OB-fold_sf"/>
</dbReference>
<feature type="domain" description="Tudor" evidence="6">
    <location>
        <begin position="787"/>
        <end position="850"/>
    </location>
</feature>
<dbReference type="GO" id="GO:0008270">
    <property type="term" value="F:zinc ion binding"/>
    <property type="evidence" value="ECO:0007669"/>
    <property type="project" value="UniProtKB-KW"/>
</dbReference>
<dbReference type="Proteomes" id="UP001652628">
    <property type="component" value="Chromosome 3"/>
</dbReference>
<dbReference type="RefSeq" id="XP_065722303.2">
    <property type="nucleotide sequence ID" value="XM_065866231.2"/>
</dbReference>
<dbReference type="GO" id="GO:0005737">
    <property type="term" value="C:cytoplasm"/>
    <property type="evidence" value="ECO:0007669"/>
    <property type="project" value="UniProtKB-ARBA"/>
</dbReference>
<evidence type="ECO:0000259" key="6">
    <source>
        <dbReference type="PROSITE" id="PS50304"/>
    </source>
</evidence>
<evidence type="ECO:0000313" key="9">
    <source>
        <dbReference type="RefSeq" id="XP_065722303.2"/>
    </source>
</evidence>
<protein>
    <submittedName>
        <fullName evidence="9">Uncharacterized protein Veneno</fullName>
    </submittedName>
</protein>
<dbReference type="InterPro" id="IPR002893">
    <property type="entry name" value="Znf_MYND"/>
</dbReference>
<keyword evidence="1" id="KW-0479">Metal-binding</keyword>
<dbReference type="SMART" id="SM00333">
    <property type="entry name" value="TUDOR"/>
    <property type="match status" value="2"/>
</dbReference>
<name>A0AB40DJE9_DROSZ</name>
<dbReference type="GeneID" id="108006503"/>
<feature type="region of interest" description="Disordered" evidence="5">
    <location>
        <begin position="518"/>
        <end position="555"/>
    </location>
</feature>
<dbReference type="Gene3D" id="2.40.50.90">
    <property type="match status" value="1"/>
</dbReference>
<feature type="compositionally biased region" description="Basic and acidic residues" evidence="5">
    <location>
        <begin position="537"/>
        <end position="555"/>
    </location>
</feature>
<feature type="compositionally biased region" description="Basic and acidic residues" evidence="5">
    <location>
        <begin position="599"/>
        <end position="611"/>
    </location>
</feature>
<proteinExistence type="predicted"/>
<feature type="compositionally biased region" description="Basic and acidic residues" evidence="5">
    <location>
        <begin position="518"/>
        <end position="528"/>
    </location>
</feature>
<dbReference type="Pfam" id="PF01753">
    <property type="entry name" value="zf-MYND"/>
    <property type="match status" value="1"/>
</dbReference>
<keyword evidence="2 4" id="KW-0863">Zinc-finger</keyword>
<dbReference type="AlphaFoldDB" id="A0AB40DJE9"/>
<keyword evidence="3" id="KW-0862">Zinc</keyword>
<dbReference type="Gene3D" id="6.10.140.2220">
    <property type="match status" value="1"/>
</dbReference>
<accession>A0AB40DJE9</accession>
<evidence type="ECO:0000256" key="3">
    <source>
        <dbReference type="ARBA" id="ARBA00022833"/>
    </source>
</evidence>
<sequence>MPPKKAVAGAQLAEGKGKCVHCAVAAERICQRCGDYYCSKDCQVQDWPRHRYICFPLPALVHPKSHSVFQSCHELSLEGACSVNSDKTVVGATPSSSPSLIPDVEGNKICSASNIAPQNKVPILPTPHTQLISNNSGNKAKNKNISLPKAIMPPSNSLVFIMAFKSANRCYIRDASEVADRAFAQVCEKVNTIGNELPRMVKPRPFGFCLARHNGTFQRAKAMNVFGNNTGRLQLLDHGVVTSRTVSDMREINDELLSLPCFTLQVQLKDVPNYAVSEDFFAFTSQFEGEIYVAVYEKTPGCIQVELLHPETKMSLNAKIRDYCANKKIYENMNSYKKNEKLNRPIPPSGQQTTKDNKTIANPVVNNSLAVSQGSQITTQEFLNKLETEVKNQSDPRNALSFSDKNKETPKKPSPTTGQETITQNKSKQVFEVGNNTPAKVEPQVSLKNKETEASIQIDQIQGVTAASPQKNIKKDEPSDFFRSYFSERGIKEQDFEKMSPSEKFSCFFGSRATIKDSKETPSVDLSKDLSVNQENNIDKKPAVQESKKEQDLKKMSPSEVFNCFFGSRADIKDIKKTPSVDLSKDLSVNQENNIDQKPAVEESKKTEDSISKTLVGSTTKDEGASSLEIKKLSNLTLEVPSNDEKPTTVDQAIKPAPEIVSKPKDEEVKEFLTQCLAAKITPPSEITKTDQAVPLELPKLKGLLDSLSISKANPQENGIVRPKNEALLKPPFELRRFTTHSKEGIDVFVVDSSKKDRGIFGAFDSTYACEFSTLHSRLSEITDLDPYKPQLREYILARFEGSWYRGRVEQIITIPQHPTKYRVMYLDYTNVEDITEMDIRRYPLDFTTPCTTNICVIEDFPHKPNAAQISFLSDALKVHELVHVDSVKYLNNIAIIKSRSLIQKLMSL</sequence>
<dbReference type="InterPro" id="IPR002999">
    <property type="entry name" value="Tudor"/>
</dbReference>
<reference evidence="9" key="1">
    <citation type="submission" date="2025-08" db="UniProtKB">
        <authorList>
            <consortium name="RefSeq"/>
        </authorList>
    </citation>
    <scope>IDENTIFICATION</scope>
</reference>
<evidence type="ECO:0000259" key="7">
    <source>
        <dbReference type="PROSITE" id="PS50865"/>
    </source>
</evidence>
<dbReference type="Pfam" id="PF00567">
    <property type="entry name" value="TUDOR"/>
    <property type="match status" value="2"/>
</dbReference>
<gene>
    <name evidence="9" type="primary">Veneno</name>
</gene>
<dbReference type="Gene3D" id="2.30.30.140">
    <property type="match status" value="2"/>
</dbReference>
<feature type="region of interest" description="Disordered" evidence="5">
    <location>
        <begin position="588"/>
        <end position="624"/>
    </location>
</feature>
<feature type="compositionally biased region" description="Polar residues" evidence="5">
    <location>
        <begin position="414"/>
        <end position="426"/>
    </location>
</feature>
<dbReference type="SUPFAM" id="SSF144232">
    <property type="entry name" value="HIT/MYND zinc finger-like"/>
    <property type="match status" value="1"/>
</dbReference>
<evidence type="ECO:0000256" key="4">
    <source>
        <dbReference type="PROSITE-ProRule" id="PRU00134"/>
    </source>
</evidence>
<evidence type="ECO:0000256" key="5">
    <source>
        <dbReference type="SAM" id="MobiDB-lite"/>
    </source>
</evidence>
<dbReference type="PROSITE" id="PS50304">
    <property type="entry name" value="TUDOR"/>
    <property type="match status" value="1"/>
</dbReference>
<feature type="region of interest" description="Disordered" evidence="5">
    <location>
        <begin position="389"/>
        <end position="426"/>
    </location>
</feature>
<keyword evidence="8" id="KW-1185">Reference proteome</keyword>
<dbReference type="PROSITE" id="PS50865">
    <property type="entry name" value="ZF_MYND_2"/>
    <property type="match status" value="1"/>
</dbReference>